<keyword evidence="3" id="KW-1185">Reference proteome</keyword>
<comment type="caution">
    <text evidence="2">The sequence shown here is derived from an EMBL/GenBank/DDBJ whole genome shotgun (WGS) entry which is preliminary data.</text>
</comment>
<dbReference type="NCBIfam" id="TIGR01905">
    <property type="entry name" value="paired_CXXCH_1"/>
    <property type="match status" value="1"/>
</dbReference>
<organism evidence="2 3">
    <name type="scientific">Dechloromonas hankyongensis</name>
    <dbReference type="NCBI Taxonomy" id="2908002"/>
    <lineage>
        <taxon>Bacteria</taxon>
        <taxon>Pseudomonadati</taxon>
        <taxon>Pseudomonadota</taxon>
        <taxon>Betaproteobacteria</taxon>
        <taxon>Rhodocyclales</taxon>
        <taxon>Azonexaceae</taxon>
        <taxon>Dechloromonas</taxon>
    </lineage>
</organism>
<protein>
    <submittedName>
        <fullName evidence="2">Cytochrome c3 family protein</fullName>
    </submittedName>
</protein>
<dbReference type="RefSeq" id="WP_275709941.1">
    <property type="nucleotide sequence ID" value="NZ_JAKLTN010000002.1"/>
</dbReference>
<evidence type="ECO:0000259" key="1">
    <source>
        <dbReference type="Pfam" id="PF09699"/>
    </source>
</evidence>
<dbReference type="EMBL" id="JAKLTN010000002">
    <property type="protein sequence ID" value="MCG2577159.1"/>
    <property type="molecule type" value="Genomic_DNA"/>
</dbReference>
<feature type="domain" description="Doubled CXXCH motif" evidence="1">
    <location>
        <begin position="214"/>
        <end position="245"/>
    </location>
</feature>
<dbReference type="InterPro" id="IPR010177">
    <property type="entry name" value="Paired_CXXCH_1"/>
</dbReference>
<accession>A0ABS9K1V5</accession>
<reference evidence="2" key="1">
    <citation type="submission" date="2022-01" db="EMBL/GenBank/DDBJ databases">
        <authorList>
            <person name="Jo J.-H."/>
            <person name="Im W.-T."/>
        </authorList>
    </citation>
    <scope>NUCLEOTIDE SEQUENCE</scope>
    <source>
        <strain evidence="2">XY25</strain>
    </source>
</reference>
<evidence type="ECO:0000313" key="2">
    <source>
        <dbReference type="EMBL" id="MCG2577159.1"/>
    </source>
</evidence>
<evidence type="ECO:0000313" key="3">
    <source>
        <dbReference type="Proteomes" id="UP001165384"/>
    </source>
</evidence>
<gene>
    <name evidence="2" type="ORF">LZ012_09130</name>
</gene>
<sequence>MEYSLSLRSALLMVLMVVGLLPDGYLRAADIRTTPHNLTRQGAQVEPEEVCVFCHTPQLTPSDLSRSNIAMQPMWQPSLSNQHSYVMYDDIGRLQFGDKPAVGSQSIACLSCHDANQAFSVQSAETDHPFGIPYRGYSRGRERTPAELAAGEGMPSRAAKELKALDDFRLPSRGVVDNRTVWWVSASGVTPFRTRADLPLYARPAANGEIPFVECSSCHDPHISTRLFLRVDNAGSRLCLTCHDK</sequence>
<name>A0ABS9K1V5_9RHOO</name>
<dbReference type="Proteomes" id="UP001165384">
    <property type="component" value="Unassembled WGS sequence"/>
</dbReference>
<dbReference type="InterPro" id="IPR036280">
    <property type="entry name" value="Multihaem_cyt_sf"/>
</dbReference>
<dbReference type="SUPFAM" id="SSF48695">
    <property type="entry name" value="Multiheme cytochromes"/>
    <property type="match status" value="1"/>
</dbReference>
<proteinExistence type="predicted"/>
<dbReference type="Pfam" id="PF09699">
    <property type="entry name" value="Paired_CXXCH_1"/>
    <property type="match status" value="1"/>
</dbReference>